<dbReference type="EMBL" id="CAJJDM010000021">
    <property type="protein sequence ID" value="CAD8055258.1"/>
    <property type="molecule type" value="Genomic_DNA"/>
</dbReference>
<gene>
    <name evidence="2" type="ORF">PPRIM_AZ9-3.1.T0230088</name>
</gene>
<feature type="transmembrane region" description="Helical" evidence="1">
    <location>
        <begin position="223"/>
        <end position="243"/>
    </location>
</feature>
<feature type="transmembrane region" description="Helical" evidence="1">
    <location>
        <begin position="255"/>
        <end position="273"/>
    </location>
</feature>
<feature type="transmembrane region" description="Helical" evidence="1">
    <location>
        <begin position="285"/>
        <end position="302"/>
    </location>
</feature>
<sequence>MDNQELTQKLNQLSNENENLDSNQSSRVLLLIFDAIENFEYKYYKIAGCLYVIIVSAVLTFILTMRDKHFSTLPNLELIFISVLLMFCANFKMISQSNILPYIQENGLNWKVKHASLSLIIALVLLICSLKQNDKFVSVFFFVSVWPLNYVYENLRYKQALRKELLLPFCGIFIGAAFSTETLQKLASNPEVLQFNGIIYSIIGGLFLCYSADCFKKVDSENLFTITHVIGLMTIIFIPLFFPIEGLVQPGLKEWIFFVIVGVLLIVGLPIMIRTFAIETATITLAQLGWCFPFYIFFKFLFGLQIPSFGQLCGVGLQSLCSILIIKYLNKQENKTQKVLRKGQSETNKVVELQTLTQQA</sequence>
<feature type="transmembrane region" description="Helical" evidence="1">
    <location>
        <begin position="72"/>
        <end position="91"/>
    </location>
</feature>
<name>A0A8S1KJH3_PARPR</name>
<organism evidence="2 3">
    <name type="scientific">Paramecium primaurelia</name>
    <dbReference type="NCBI Taxonomy" id="5886"/>
    <lineage>
        <taxon>Eukaryota</taxon>
        <taxon>Sar</taxon>
        <taxon>Alveolata</taxon>
        <taxon>Ciliophora</taxon>
        <taxon>Intramacronucleata</taxon>
        <taxon>Oligohymenophorea</taxon>
        <taxon>Peniculida</taxon>
        <taxon>Parameciidae</taxon>
        <taxon>Paramecium</taxon>
    </lineage>
</organism>
<proteinExistence type="predicted"/>
<feature type="transmembrane region" description="Helical" evidence="1">
    <location>
        <begin position="164"/>
        <end position="180"/>
    </location>
</feature>
<reference evidence="2" key="1">
    <citation type="submission" date="2021-01" db="EMBL/GenBank/DDBJ databases">
        <authorList>
            <consortium name="Genoscope - CEA"/>
            <person name="William W."/>
        </authorList>
    </citation>
    <scope>NUCLEOTIDE SEQUENCE</scope>
</reference>
<keyword evidence="1" id="KW-0812">Transmembrane</keyword>
<feature type="transmembrane region" description="Helical" evidence="1">
    <location>
        <begin position="192"/>
        <end position="211"/>
    </location>
</feature>
<comment type="caution">
    <text evidence="2">The sequence shown here is derived from an EMBL/GenBank/DDBJ whole genome shotgun (WGS) entry which is preliminary data.</text>
</comment>
<feature type="transmembrane region" description="Helical" evidence="1">
    <location>
        <begin position="136"/>
        <end position="152"/>
    </location>
</feature>
<evidence type="ECO:0000313" key="3">
    <source>
        <dbReference type="Proteomes" id="UP000688137"/>
    </source>
</evidence>
<feature type="transmembrane region" description="Helical" evidence="1">
    <location>
        <begin position="46"/>
        <end position="66"/>
    </location>
</feature>
<keyword evidence="3" id="KW-1185">Reference proteome</keyword>
<feature type="transmembrane region" description="Helical" evidence="1">
    <location>
        <begin position="112"/>
        <end position="130"/>
    </location>
</feature>
<keyword evidence="1" id="KW-1133">Transmembrane helix</keyword>
<feature type="transmembrane region" description="Helical" evidence="1">
    <location>
        <begin position="308"/>
        <end position="329"/>
    </location>
</feature>
<protein>
    <submittedName>
        <fullName evidence="2">Uncharacterized protein</fullName>
    </submittedName>
</protein>
<dbReference type="AlphaFoldDB" id="A0A8S1KJH3"/>
<keyword evidence="1" id="KW-0472">Membrane</keyword>
<dbReference type="OMA" id="PIMIRTF"/>
<evidence type="ECO:0000313" key="2">
    <source>
        <dbReference type="EMBL" id="CAD8055258.1"/>
    </source>
</evidence>
<dbReference type="Proteomes" id="UP000688137">
    <property type="component" value="Unassembled WGS sequence"/>
</dbReference>
<evidence type="ECO:0000256" key="1">
    <source>
        <dbReference type="SAM" id="Phobius"/>
    </source>
</evidence>
<accession>A0A8S1KJH3</accession>